<dbReference type="EMBL" id="MU003544">
    <property type="protein sequence ID" value="KAF2463916.1"/>
    <property type="molecule type" value="Genomic_DNA"/>
</dbReference>
<gene>
    <name evidence="1" type="ORF">BDR25DRAFT_202816</name>
</gene>
<evidence type="ECO:0000313" key="1">
    <source>
        <dbReference type="EMBL" id="KAF2463916.1"/>
    </source>
</evidence>
<feature type="non-terminal residue" evidence="1">
    <location>
        <position position="75"/>
    </location>
</feature>
<feature type="non-terminal residue" evidence="1">
    <location>
        <position position="1"/>
    </location>
</feature>
<protein>
    <submittedName>
        <fullName evidence="1">Ankyrin</fullName>
    </submittedName>
</protein>
<organism evidence="1 2">
    <name type="scientific">Lindgomyces ingoldianus</name>
    <dbReference type="NCBI Taxonomy" id="673940"/>
    <lineage>
        <taxon>Eukaryota</taxon>
        <taxon>Fungi</taxon>
        <taxon>Dikarya</taxon>
        <taxon>Ascomycota</taxon>
        <taxon>Pezizomycotina</taxon>
        <taxon>Dothideomycetes</taxon>
        <taxon>Pleosporomycetidae</taxon>
        <taxon>Pleosporales</taxon>
        <taxon>Lindgomycetaceae</taxon>
        <taxon>Lindgomyces</taxon>
    </lineage>
</organism>
<sequence>DIEAKDNAKRTALHWAAENGHKRVVQLLVERGAHTAEKDYIGRTPLRIAAENGHKAIVRLLIDKMAEIRAKHGTG</sequence>
<proteinExistence type="predicted"/>
<reference evidence="1" key="1">
    <citation type="journal article" date="2020" name="Stud. Mycol.">
        <title>101 Dothideomycetes genomes: a test case for predicting lifestyles and emergence of pathogens.</title>
        <authorList>
            <person name="Haridas S."/>
            <person name="Albert R."/>
            <person name="Binder M."/>
            <person name="Bloem J."/>
            <person name="Labutti K."/>
            <person name="Salamov A."/>
            <person name="Andreopoulos B."/>
            <person name="Baker S."/>
            <person name="Barry K."/>
            <person name="Bills G."/>
            <person name="Bluhm B."/>
            <person name="Cannon C."/>
            <person name="Castanera R."/>
            <person name="Culley D."/>
            <person name="Daum C."/>
            <person name="Ezra D."/>
            <person name="Gonzalez J."/>
            <person name="Henrissat B."/>
            <person name="Kuo A."/>
            <person name="Liang C."/>
            <person name="Lipzen A."/>
            <person name="Lutzoni F."/>
            <person name="Magnuson J."/>
            <person name="Mondo S."/>
            <person name="Nolan M."/>
            <person name="Ohm R."/>
            <person name="Pangilinan J."/>
            <person name="Park H.-J."/>
            <person name="Ramirez L."/>
            <person name="Alfaro M."/>
            <person name="Sun H."/>
            <person name="Tritt A."/>
            <person name="Yoshinaga Y."/>
            <person name="Zwiers L.-H."/>
            <person name="Turgeon B."/>
            <person name="Goodwin S."/>
            <person name="Spatafora J."/>
            <person name="Crous P."/>
            <person name="Grigoriev I."/>
        </authorList>
    </citation>
    <scope>NUCLEOTIDE SEQUENCE</scope>
    <source>
        <strain evidence="1">ATCC 200398</strain>
    </source>
</reference>
<dbReference type="Proteomes" id="UP000799755">
    <property type="component" value="Unassembled WGS sequence"/>
</dbReference>
<name>A0ACB6QAJ3_9PLEO</name>
<evidence type="ECO:0000313" key="2">
    <source>
        <dbReference type="Proteomes" id="UP000799755"/>
    </source>
</evidence>
<keyword evidence="2" id="KW-1185">Reference proteome</keyword>
<accession>A0ACB6QAJ3</accession>
<comment type="caution">
    <text evidence="1">The sequence shown here is derived from an EMBL/GenBank/DDBJ whole genome shotgun (WGS) entry which is preliminary data.</text>
</comment>